<dbReference type="OrthoDB" id="2426641at2759"/>
<gene>
    <name evidence="1" type="ORF">DERYTH_LOCUS27451</name>
</gene>
<evidence type="ECO:0000313" key="1">
    <source>
        <dbReference type="EMBL" id="CAG8823198.1"/>
    </source>
</evidence>
<comment type="caution">
    <text evidence="1">The sequence shown here is derived from an EMBL/GenBank/DDBJ whole genome shotgun (WGS) entry which is preliminary data.</text>
</comment>
<name>A0A9N9PAY1_9GLOM</name>
<dbReference type="EMBL" id="CAJVPY010063130">
    <property type="protein sequence ID" value="CAG8823198.1"/>
    <property type="molecule type" value="Genomic_DNA"/>
</dbReference>
<keyword evidence="2" id="KW-1185">Reference proteome</keyword>
<feature type="non-terminal residue" evidence="1">
    <location>
        <position position="87"/>
    </location>
</feature>
<protein>
    <submittedName>
        <fullName evidence="1">16863_t:CDS:1</fullName>
    </submittedName>
</protein>
<reference evidence="1" key="1">
    <citation type="submission" date="2021-06" db="EMBL/GenBank/DDBJ databases">
        <authorList>
            <person name="Kallberg Y."/>
            <person name="Tangrot J."/>
            <person name="Rosling A."/>
        </authorList>
    </citation>
    <scope>NUCLEOTIDE SEQUENCE</scope>
    <source>
        <strain evidence="1">MA453B</strain>
    </source>
</reference>
<dbReference type="AlphaFoldDB" id="A0A9N9PAY1"/>
<organism evidence="1 2">
    <name type="scientific">Dentiscutata erythropus</name>
    <dbReference type="NCBI Taxonomy" id="1348616"/>
    <lineage>
        <taxon>Eukaryota</taxon>
        <taxon>Fungi</taxon>
        <taxon>Fungi incertae sedis</taxon>
        <taxon>Mucoromycota</taxon>
        <taxon>Glomeromycotina</taxon>
        <taxon>Glomeromycetes</taxon>
        <taxon>Diversisporales</taxon>
        <taxon>Gigasporaceae</taxon>
        <taxon>Dentiscutata</taxon>
    </lineage>
</organism>
<dbReference type="Proteomes" id="UP000789405">
    <property type="component" value="Unassembled WGS sequence"/>
</dbReference>
<sequence>NNNEYLTNPELCYENVAKFKKLIDAINYNGPIATMTNNIKLKLELQYSSNLGCIVESVLSNEETKVNIYSDIPRIIKNIKAEDRIAK</sequence>
<accession>A0A9N9PAY1</accession>
<proteinExistence type="predicted"/>
<feature type="non-terminal residue" evidence="1">
    <location>
        <position position="1"/>
    </location>
</feature>
<evidence type="ECO:0000313" key="2">
    <source>
        <dbReference type="Proteomes" id="UP000789405"/>
    </source>
</evidence>